<dbReference type="InterPro" id="IPR007460">
    <property type="entry name" value="BrnT_toxin"/>
</dbReference>
<organism evidence="1 2">
    <name type="scientific">Candidatus Entotheonella gemina</name>
    <dbReference type="NCBI Taxonomy" id="1429439"/>
    <lineage>
        <taxon>Bacteria</taxon>
        <taxon>Pseudomonadati</taxon>
        <taxon>Nitrospinota/Tectimicrobiota group</taxon>
        <taxon>Candidatus Tectimicrobiota</taxon>
        <taxon>Candidatus Entotheonellia</taxon>
        <taxon>Candidatus Entotheonellales</taxon>
        <taxon>Candidatus Entotheonellaceae</taxon>
        <taxon>Candidatus Entotheonella</taxon>
    </lineage>
</organism>
<evidence type="ECO:0008006" key="3">
    <source>
        <dbReference type="Google" id="ProtNLM"/>
    </source>
</evidence>
<dbReference type="HOGENOM" id="CLU_149290_2_0_7"/>
<dbReference type="Proteomes" id="UP000019140">
    <property type="component" value="Unassembled WGS sequence"/>
</dbReference>
<dbReference type="InterPro" id="IPR038573">
    <property type="entry name" value="BrnT_sf"/>
</dbReference>
<dbReference type="EMBL" id="AZHX01001353">
    <property type="protein sequence ID" value="ETX03916.1"/>
    <property type="molecule type" value="Genomic_DNA"/>
</dbReference>
<name>W4M1U4_9BACT</name>
<keyword evidence="2" id="KW-1185">Reference proteome</keyword>
<reference evidence="1 2" key="1">
    <citation type="journal article" date="2014" name="Nature">
        <title>An environmental bacterial taxon with a large and distinct metabolic repertoire.</title>
        <authorList>
            <person name="Wilson M.C."/>
            <person name="Mori T."/>
            <person name="Ruckert C."/>
            <person name="Uria A.R."/>
            <person name="Helf M.J."/>
            <person name="Takada K."/>
            <person name="Gernert C."/>
            <person name="Steffens U.A."/>
            <person name="Heycke N."/>
            <person name="Schmitt S."/>
            <person name="Rinke C."/>
            <person name="Helfrich E.J."/>
            <person name="Brachmann A.O."/>
            <person name="Gurgui C."/>
            <person name="Wakimoto T."/>
            <person name="Kracht M."/>
            <person name="Crusemann M."/>
            <person name="Hentschel U."/>
            <person name="Abe I."/>
            <person name="Matsunaga S."/>
            <person name="Kalinowski J."/>
            <person name="Takeyama H."/>
            <person name="Piel J."/>
        </authorList>
    </citation>
    <scope>NUCLEOTIDE SEQUENCE [LARGE SCALE GENOMIC DNA]</scope>
    <source>
        <strain evidence="2">TSY2</strain>
    </source>
</reference>
<dbReference type="Pfam" id="PF04365">
    <property type="entry name" value="BrnT_toxin"/>
    <property type="match status" value="1"/>
</dbReference>
<comment type="caution">
    <text evidence="1">The sequence shown here is derived from an EMBL/GenBank/DDBJ whole genome shotgun (WGS) entry which is preliminary data.</text>
</comment>
<gene>
    <name evidence="1" type="ORF">ETSY2_31805</name>
</gene>
<accession>W4M1U4</accession>
<proteinExistence type="predicted"/>
<dbReference type="Gene3D" id="3.10.450.530">
    <property type="entry name" value="Ribonuclease toxin, BrnT, of type II toxin-antitoxin system"/>
    <property type="match status" value="1"/>
</dbReference>
<sequence>MITWDESKRQMNISKHGIDFIGAEVIFDFPMVTREDDREPYGEQRLQSLALLEGRVVFVVWTERENGTHLISIRKAERHEQRTYFQATSQ</sequence>
<evidence type="ECO:0000313" key="2">
    <source>
        <dbReference type="Proteomes" id="UP000019140"/>
    </source>
</evidence>
<evidence type="ECO:0000313" key="1">
    <source>
        <dbReference type="EMBL" id="ETX03916.1"/>
    </source>
</evidence>
<dbReference type="AlphaFoldDB" id="W4M1U4"/>
<protein>
    <recommendedName>
        <fullName evidence="3">Toxin</fullName>
    </recommendedName>
</protein>